<evidence type="ECO:0000313" key="4">
    <source>
        <dbReference type="EMBL" id="GGE24771.1"/>
    </source>
</evidence>
<keyword evidence="2" id="KW-0378">Hydrolase</keyword>
<dbReference type="EMBL" id="BMFJ01000001">
    <property type="protein sequence ID" value="GGE24771.1"/>
    <property type="molecule type" value="Genomic_DNA"/>
</dbReference>
<evidence type="ECO:0000259" key="3">
    <source>
        <dbReference type="Pfam" id="PF01979"/>
    </source>
</evidence>
<dbReference type="Gene3D" id="2.30.40.10">
    <property type="entry name" value="Urease, subunit C, domain 1"/>
    <property type="match status" value="1"/>
</dbReference>
<accession>A0A917ED51</accession>
<dbReference type="InterPro" id="IPR006680">
    <property type="entry name" value="Amidohydro-rel"/>
</dbReference>
<dbReference type="InterPro" id="IPR011059">
    <property type="entry name" value="Metal-dep_hydrolase_composite"/>
</dbReference>
<dbReference type="Gene3D" id="3.20.20.140">
    <property type="entry name" value="Metal-dependent hydrolases"/>
    <property type="match status" value="1"/>
</dbReference>
<dbReference type="PANTHER" id="PTHR43794:SF11">
    <property type="entry name" value="AMIDOHYDROLASE-RELATED DOMAIN-CONTAINING PROTEIN"/>
    <property type="match status" value="1"/>
</dbReference>
<sequence>MTSFLIANIAHGLTGDAAGTRFSGTLRVRGGLIAAMGDLTPEPGERVIDATGCVVTPGLVNTHHHLFQSVLKAVPAGMNAALDDWLRLVPYSFWPLIDEEALRVSATIGLAELALSGATTVADHHYVYSDRYAYDPSEVLTATAARFGLRFVLGRGGMTKGRVFDDPDMPPPPVETLDQYLSGVEAAATRWHDPSDLAMTRVASAPTTPCFNLDPGMLREVAQTARNRGLRIHAHLSENEAYAALTLAKFGQRPVDWLAGHDWLGPDVWFAHLVDCTAEEIAQLAATGTGMAHCPQANARLGSGIASADALHAAGGQVSLAVDGAGANEAADMGGAMYAAFALHRATKGVTAIRPETVLHWAAEGGARMLGYKKTGRLAPGMAADIALFDLDHPRNFGLHDPALAPVITGAATVRHSFVGGNPVVTDGRLPWLDLAELRDDAARITARIAQAVRQNDRRPAHA</sequence>
<dbReference type="Pfam" id="PF01979">
    <property type="entry name" value="Amidohydro_1"/>
    <property type="match status" value="1"/>
</dbReference>
<proteinExistence type="inferred from homology"/>
<evidence type="ECO:0000256" key="2">
    <source>
        <dbReference type="ARBA" id="ARBA00022801"/>
    </source>
</evidence>
<evidence type="ECO:0000256" key="1">
    <source>
        <dbReference type="ARBA" id="ARBA00006745"/>
    </source>
</evidence>
<dbReference type="CDD" id="cd01298">
    <property type="entry name" value="ATZ_TRZ_like"/>
    <property type="match status" value="1"/>
</dbReference>
<dbReference type="InterPro" id="IPR050287">
    <property type="entry name" value="MTA/SAH_deaminase"/>
</dbReference>
<dbReference type="RefSeq" id="WP_188476705.1">
    <property type="nucleotide sequence ID" value="NZ_BMFJ01000001.1"/>
</dbReference>
<name>A0A917ED51_9RHOB</name>
<reference evidence="5" key="1">
    <citation type="journal article" date="2019" name="Int. J. Syst. Evol. Microbiol.">
        <title>The Global Catalogue of Microorganisms (GCM) 10K type strain sequencing project: providing services to taxonomists for standard genome sequencing and annotation.</title>
        <authorList>
            <consortium name="The Broad Institute Genomics Platform"/>
            <consortium name="The Broad Institute Genome Sequencing Center for Infectious Disease"/>
            <person name="Wu L."/>
            <person name="Ma J."/>
        </authorList>
    </citation>
    <scope>NUCLEOTIDE SEQUENCE [LARGE SCALE GENOMIC DNA]</scope>
    <source>
        <strain evidence="5">CGMCC 1.12664</strain>
    </source>
</reference>
<dbReference type="NCBIfam" id="NF009059">
    <property type="entry name" value="PRK12393.1"/>
    <property type="match status" value="1"/>
</dbReference>
<evidence type="ECO:0000313" key="5">
    <source>
        <dbReference type="Proteomes" id="UP000612855"/>
    </source>
</evidence>
<organism evidence="4 5">
    <name type="scientific">Primorskyibacter flagellatus</name>
    <dbReference type="NCBI Taxonomy" id="1387277"/>
    <lineage>
        <taxon>Bacteria</taxon>
        <taxon>Pseudomonadati</taxon>
        <taxon>Pseudomonadota</taxon>
        <taxon>Alphaproteobacteria</taxon>
        <taxon>Rhodobacterales</taxon>
        <taxon>Roseobacteraceae</taxon>
        <taxon>Primorskyibacter</taxon>
    </lineage>
</organism>
<feature type="domain" description="Amidohydrolase-related" evidence="3">
    <location>
        <begin position="54"/>
        <end position="423"/>
    </location>
</feature>
<comment type="caution">
    <text evidence="4">The sequence shown here is derived from an EMBL/GenBank/DDBJ whole genome shotgun (WGS) entry which is preliminary data.</text>
</comment>
<dbReference type="GO" id="GO:0016810">
    <property type="term" value="F:hydrolase activity, acting on carbon-nitrogen (but not peptide) bonds"/>
    <property type="evidence" value="ECO:0007669"/>
    <property type="project" value="InterPro"/>
</dbReference>
<dbReference type="AlphaFoldDB" id="A0A917ED51"/>
<dbReference type="SUPFAM" id="SSF51338">
    <property type="entry name" value="Composite domain of metallo-dependent hydrolases"/>
    <property type="match status" value="1"/>
</dbReference>
<comment type="similarity">
    <text evidence="1">Belongs to the metallo-dependent hydrolases superfamily. ATZ/TRZ family.</text>
</comment>
<dbReference type="InterPro" id="IPR032466">
    <property type="entry name" value="Metal_Hydrolase"/>
</dbReference>
<protein>
    <submittedName>
        <fullName evidence="4">8-oxoguanine deaminase</fullName>
    </submittedName>
</protein>
<keyword evidence="5" id="KW-1185">Reference proteome</keyword>
<gene>
    <name evidence="4" type="ORF">GCM10011360_11490</name>
</gene>
<dbReference type="PANTHER" id="PTHR43794">
    <property type="entry name" value="AMINOHYDROLASE SSNA-RELATED"/>
    <property type="match status" value="1"/>
</dbReference>
<dbReference type="Proteomes" id="UP000612855">
    <property type="component" value="Unassembled WGS sequence"/>
</dbReference>
<dbReference type="SUPFAM" id="SSF51556">
    <property type="entry name" value="Metallo-dependent hydrolases"/>
    <property type="match status" value="1"/>
</dbReference>